<evidence type="ECO:0000256" key="1">
    <source>
        <dbReference type="SAM" id="Coils"/>
    </source>
</evidence>
<organism evidence="3 4">
    <name type="scientific">Phyllobacterium bourgognense</name>
    <dbReference type="NCBI Taxonomy" id="314236"/>
    <lineage>
        <taxon>Bacteria</taxon>
        <taxon>Pseudomonadati</taxon>
        <taxon>Pseudomonadota</taxon>
        <taxon>Alphaproteobacteria</taxon>
        <taxon>Hyphomicrobiales</taxon>
        <taxon>Phyllobacteriaceae</taxon>
        <taxon>Phyllobacterium</taxon>
    </lineage>
</organism>
<dbReference type="RefSeq" id="WP_114428144.1">
    <property type="nucleotide sequence ID" value="NZ_QPJM01000001.1"/>
</dbReference>
<name>A0A368Z526_9HYPH</name>
<feature type="chain" id="PRO_5016801703" evidence="2">
    <location>
        <begin position="23"/>
        <end position="143"/>
    </location>
</feature>
<sequence>MLGTRTLLIALSGSLWSFAAMAQEATTYTLERTNDGYVRMNNKTGEMSICQEKSDQLICKLAAEERAAYEDDIADLKTRVAKLEDTVAAMGKLPPVVRDALPSNEDFERGLSYMERFMRRFMGIAKEFEDKSKPANPESPQKT</sequence>
<dbReference type="EMBL" id="QPJM01000001">
    <property type="protein sequence ID" value="RCW87550.1"/>
    <property type="molecule type" value="Genomic_DNA"/>
</dbReference>
<reference evidence="3 4" key="1">
    <citation type="submission" date="2018-07" db="EMBL/GenBank/DDBJ databases">
        <title>Genomic Encyclopedia of Type Strains, Phase III (KMG-III): the genomes of soil and plant-associated and newly described type strains.</title>
        <authorList>
            <person name="Whitman W."/>
        </authorList>
    </citation>
    <scope>NUCLEOTIDE SEQUENCE [LARGE SCALE GENOMIC DNA]</scope>
    <source>
        <strain evidence="3 4">31-25a</strain>
    </source>
</reference>
<gene>
    <name evidence="3" type="ORF">C7476_101316</name>
</gene>
<dbReference type="AlphaFoldDB" id="A0A368Z526"/>
<evidence type="ECO:0000313" key="3">
    <source>
        <dbReference type="EMBL" id="RCW87550.1"/>
    </source>
</evidence>
<keyword evidence="2" id="KW-0732">Signal</keyword>
<comment type="caution">
    <text evidence="3">The sequence shown here is derived from an EMBL/GenBank/DDBJ whole genome shotgun (WGS) entry which is preliminary data.</text>
</comment>
<dbReference type="Proteomes" id="UP000253324">
    <property type="component" value="Unassembled WGS sequence"/>
</dbReference>
<protein>
    <submittedName>
        <fullName evidence="3">Uncharacterized protein</fullName>
    </submittedName>
</protein>
<keyword evidence="4" id="KW-1185">Reference proteome</keyword>
<keyword evidence="1" id="KW-0175">Coiled coil</keyword>
<dbReference type="OrthoDB" id="7870871at2"/>
<accession>A0A368Z526</accession>
<proteinExistence type="predicted"/>
<evidence type="ECO:0000313" key="4">
    <source>
        <dbReference type="Proteomes" id="UP000253324"/>
    </source>
</evidence>
<evidence type="ECO:0000256" key="2">
    <source>
        <dbReference type="SAM" id="SignalP"/>
    </source>
</evidence>
<feature type="coiled-coil region" evidence="1">
    <location>
        <begin position="59"/>
        <end position="86"/>
    </location>
</feature>
<feature type="signal peptide" evidence="2">
    <location>
        <begin position="1"/>
        <end position="22"/>
    </location>
</feature>